<evidence type="ECO:0000256" key="3">
    <source>
        <dbReference type="PROSITE-ProRule" id="PRU00023"/>
    </source>
</evidence>
<name>A0A812PTI8_SYMPI</name>
<dbReference type="PANTHER" id="PTHR24198:SF165">
    <property type="entry name" value="ANKYRIN REPEAT-CONTAINING PROTEIN-RELATED"/>
    <property type="match status" value="1"/>
</dbReference>
<dbReference type="PROSITE" id="PS50088">
    <property type="entry name" value="ANK_REPEAT"/>
    <property type="match status" value="2"/>
</dbReference>
<feature type="non-terminal residue" evidence="4">
    <location>
        <position position="302"/>
    </location>
</feature>
<evidence type="ECO:0000256" key="1">
    <source>
        <dbReference type="ARBA" id="ARBA00022737"/>
    </source>
</evidence>
<dbReference type="SUPFAM" id="SSF48403">
    <property type="entry name" value="Ankyrin repeat"/>
    <property type="match status" value="1"/>
</dbReference>
<keyword evidence="1" id="KW-0677">Repeat</keyword>
<feature type="repeat" description="ANK" evidence="3">
    <location>
        <begin position="226"/>
        <end position="258"/>
    </location>
</feature>
<keyword evidence="5" id="KW-1185">Reference proteome</keyword>
<dbReference type="OrthoDB" id="194358at2759"/>
<dbReference type="PROSITE" id="PS50297">
    <property type="entry name" value="ANK_REP_REGION"/>
    <property type="match status" value="1"/>
</dbReference>
<reference evidence="4" key="1">
    <citation type="submission" date="2021-02" db="EMBL/GenBank/DDBJ databases">
        <authorList>
            <person name="Dougan E. K."/>
            <person name="Rhodes N."/>
            <person name="Thang M."/>
            <person name="Chan C."/>
        </authorList>
    </citation>
    <scope>NUCLEOTIDE SEQUENCE</scope>
</reference>
<sequence length="302" mass="32640">VVPWFLHQNGFERVTDSDSQGWSPLHYACLGGDPKLIQSLLANRADPNRRTRKDQVQVEMAPFASALTIATALKHHTAVGILLAARARVDVDLITPPICFAAMVNNPEGIRLLCQASASLDSANIFGISVLELAATYGAPEAMEEIFVQARTRAHNPNLSHALHLGMGMRGGNSEIISRLTSRRADVNYRYTVRSFSLVGVFISYKTLQQRFGKVTSTGRLCDGAHGSTPLMAAVKSGEFEGAAALIAAKARLDLTNYRGQTAADFAKENPVPAFILQALQGDPAECERISSLALADSFFEI</sequence>
<evidence type="ECO:0000313" key="5">
    <source>
        <dbReference type="Proteomes" id="UP000649617"/>
    </source>
</evidence>
<accession>A0A812PTI8</accession>
<dbReference type="PANTHER" id="PTHR24198">
    <property type="entry name" value="ANKYRIN REPEAT AND PROTEIN KINASE DOMAIN-CONTAINING PROTEIN"/>
    <property type="match status" value="1"/>
</dbReference>
<dbReference type="EMBL" id="CAJNIZ010013869">
    <property type="protein sequence ID" value="CAE7355059.1"/>
    <property type="molecule type" value="Genomic_DNA"/>
</dbReference>
<organism evidence="4 5">
    <name type="scientific">Symbiodinium pilosum</name>
    <name type="common">Dinoflagellate</name>
    <dbReference type="NCBI Taxonomy" id="2952"/>
    <lineage>
        <taxon>Eukaryota</taxon>
        <taxon>Sar</taxon>
        <taxon>Alveolata</taxon>
        <taxon>Dinophyceae</taxon>
        <taxon>Suessiales</taxon>
        <taxon>Symbiodiniaceae</taxon>
        <taxon>Symbiodinium</taxon>
    </lineage>
</organism>
<dbReference type="InterPro" id="IPR002110">
    <property type="entry name" value="Ankyrin_rpt"/>
</dbReference>
<dbReference type="InterPro" id="IPR036770">
    <property type="entry name" value="Ankyrin_rpt-contain_sf"/>
</dbReference>
<evidence type="ECO:0000313" key="4">
    <source>
        <dbReference type="EMBL" id="CAE7355059.1"/>
    </source>
</evidence>
<keyword evidence="2 3" id="KW-0040">ANK repeat</keyword>
<feature type="repeat" description="ANK" evidence="3">
    <location>
        <begin position="20"/>
        <end position="52"/>
    </location>
</feature>
<dbReference type="Gene3D" id="1.25.40.20">
    <property type="entry name" value="Ankyrin repeat-containing domain"/>
    <property type="match status" value="2"/>
</dbReference>
<dbReference type="Proteomes" id="UP000649617">
    <property type="component" value="Unassembled WGS sequence"/>
</dbReference>
<dbReference type="SMART" id="SM00248">
    <property type="entry name" value="ANK"/>
    <property type="match status" value="5"/>
</dbReference>
<dbReference type="AlphaFoldDB" id="A0A812PTI8"/>
<evidence type="ECO:0000256" key="2">
    <source>
        <dbReference type="ARBA" id="ARBA00023043"/>
    </source>
</evidence>
<comment type="caution">
    <text evidence="4">The sequence shown here is derived from an EMBL/GenBank/DDBJ whole genome shotgun (WGS) entry which is preliminary data.</text>
</comment>
<dbReference type="Pfam" id="PF00023">
    <property type="entry name" value="Ank"/>
    <property type="match status" value="1"/>
</dbReference>
<gene>
    <name evidence="4" type="primary">caiap</name>
    <name evidence="4" type="ORF">SPIL2461_LOCUS8437</name>
</gene>
<protein>
    <submittedName>
        <fullName evidence="4">Caiap protein</fullName>
    </submittedName>
</protein>
<proteinExistence type="predicted"/>